<protein>
    <submittedName>
        <fullName evidence="19">Putative sodium/potassium-transporting atpase subunit beta-2-like protein</fullName>
    </submittedName>
</protein>
<reference evidence="19" key="1">
    <citation type="submission" date="2017-01" db="EMBL/GenBank/DDBJ databases">
        <title>A deep insight into the sialotranscriptome of adult male and female Cluex tarsalis mosquitoes.</title>
        <authorList>
            <person name="Ribeiro J.M."/>
            <person name="Moreira F."/>
            <person name="Bernard K.A."/>
            <person name="Calvo E."/>
        </authorList>
    </citation>
    <scope>NUCLEOTIDE SEQUENCE</scope>
    <source>
        <strain evidence="19">Kern County</strain>
        <tissue evidence="19">Salivary glands</tissue>
    </source>
</reference>
<dbReference type="GO" id="GO:0005890">
    <property type="term" value="C:sodium:potassium-exchanging ATPase complex"/>
    <property type="evidence" value="ECO:0007669"/>
    <property type="project" value="InterPro"/>
</dbReference>
<evidence type="ECO:0000256" key="15">
    <source>
        <dbReference type="ARBA" id="ARBA00023180"/>
    </source>
</evidence>
<dbReference type="GO" id="GO:0036376">
    <property type="term" value="P:sodium ion export across plasma membrane"/>
    <property type="evidence" value="ECO:0007669"/>
    <property type="project" value="TreeGrafter"/>
</dbReference>
<evidence type="ECO:0000256" key="11">
    <source>
        <dbReference type="ARBA" id="ARBA00023053"/>
    </source>
</evidence>
<keyword evidence="4" id="KW-1003">Cell membrane</keyword>
<evidence type="ECO:0000256" key="5">
    <source>
        <dbReference type="ARBA" id="ARBA00022538"/>
    </source>
</evidence>
<dbReference type="InterPro" id="IPR038702">
    <property type="entry name" value="Na/K_ATPase_sub_beta_sf"/>
</dbReference>
<keyword evidence="15" id="KW-0325">Glycoprotein</keyword>
<evidence type="ECO:0000256" key="4">
    <source>
        <dbReference type="ARBA" id="ARBA00022475"/>
    </source>
</evidence>
<dbReference type="GO" id="GO:0030007">
    <property type="term" value="P:intracellular potassium ion homeostasis"/>
    <property type="evidence" value="ECO:0007669"/>
    <property type="project" value="TreeGrafter"/>
</dbReference>
<comment type="similarity">
    <text evidence="2">Belongs to the X(+)/potassium ATPases subunit beta family.</text>
</comment>
<keyword evidence="7 18" id="KW-0812">Transmembrane</keyword>
<evidence type="ECO:0000256" key="12">
    <source>
        <dbReference type="ARBA" id="ARBA00023065"/>
    </source>
</evidence>
<keyword evidence="13 18" id="KW-0472">Membrane</keyword>
<evidence type="ECO:0000313" key="19">
    <source>
        <dbReference type="EMBL" id="JAV32705.1"/>
    </source>
</evidence>
<evidence type="ECO:0000256" key="13">
    <source>
        <dbReference type="ARBA" id="ARBA00023136"/>
    </source>
</evidence>
<evidence type="ECO:0000256" key="17">
    <source>
        <dbReference type="ARBA" id="ARBA00025540"/>
    </source>
</evidence>
<keyword evidence="8" id="KW-0630">Potassium</keyword>
<evidence type="ECO:0000256" key="9">
    <source>
        <dbReference type="ARBA" id="ARBA00022968"/>
    </source>
</evidence>
<keyword evidence="5" id="KW-0633">Potassium transport</keyword>
<evidence type="ECO:0000256" key="3">
    <source>
        <dbReference type="ARBA" id="ARBA00022448"/>
    </source>
</evidence>
<evidence type="ECO:0000256" key="2">
    <source>
        <dbReference type="ARBA" id="ARBA00005876"/>
    </source>
</evidence>
<dbReference type="EMBL" id="GFDL01002340">
    <property type="protein sequence ID" value="JAV32705.1"/>
    <property type="molecule type" value="Transcribed_RNA"/>
</dbReference>
<accession>A0A1Q3FYQ3</accession>
<evidence type="ECO:0000256" key="7">
    <source>
        <dbReference type="ARBA" id="ARBA00022692"/>
    </source>
</evidence>
<sequence length="312" mass="35719">MADKKVVEQYYTPPEKLGKWEGFSRFVWNSETSQCMGRTGSSWAKILFFYLVFYAVLIGYFSALLAVFWQTLDPKMPKFQLAESLIGANPGLGFRPMPNEANVESTLVWYKASDNGNIEAWTRQIDDFLKAYHEEEDNRVDCSFDTPPPEGKVCRVPMNEWGPCTKANRYNFKKKSPCIFLKLNKIFNWVPDLYNSTENLPAVMPEDLREHIGSELGRGDKNANIVWVSCAGENPADNEHIGPINYIPRRGFPGYFFPFKNTDGYLPPIVAVHFESPKTGVLINIECKAWAKNIHHDRADRRGSVHFELMVD</sequence>
<evidence type="ECO:0000256" key="6">
    <source>
        <dbReference type="ARBA" id="ARBA00022607"/>
    </source>
</evidence>
<dbReference type="Pfam" id="PF00287">
    <property type="entry name" value="Na_K-ATPase"/>
    <property type="match status" value="1"/>
</dbReference>
<dbReference type="PROSITE" id="PS00390">
    <property type="entry name" value="ATPASE_NA_K_BETA_1"/>
    <property type="match status" value="1"/>
</dbReference>
<comment type="subcellular location">
    <subcellularLocation>
        <location evidence="1">Cell membrane</location>
        <topology evidence="1">Single-pass type II membrane protein</topology>
    </subcellularLocation>
</comment>
<keyword evidence="9" id="KW-0735">Signal-anchor</keyword>
<feature type="transmembrane region" description="Helical" evidence="18">
    <location>
        <begin position="46"/>
        <end position="69"/>
    </location>
</feature>
<keyword evidence="10 18" id="KW-1133">Transmembrane helix</keyword>
<evidence type="ECO:0000256" key="18">
    <source>
        <dbReference type="SAM" id="Phobius"/>
    </source>
</evidence>
<dbReference type="FunFam" id="2.60.40.1660:FF:000004">
    <property type="entry name" value="sodium/potassium-transporting ATPase subunit beta-2"/>
    <property type="match status" value="1"/>
</dbReference>
<evidence type="ECO:0000256" key="10">
    <source>
        <dbReference type="ARBA" id="ARBA00022989"/>
    </source>
</evidence>
<evidence type="ECO:0000256" key="1">
    <source>
        <dbReference type="ARBA" id="ARBA00004401"/>
    </source>
</evidence>
<evidence type="ECO:0000256" key="8">
    <source>
        <dbReference type="ARBA" id="ARBA00022958"/>
    </source>
</evidence>
<keyword evidence="14" id="KW-1015">Disulfide bond</keyword>
<name>A0A1Q3FYQ3_CULTA</name>
<keyword evidence="3" id="KW-0813">Transport</keyword>
<dbReference type="GO" id="GO:0001671">
    <property type="term" value="F:ATPase activator activity"/>
    <property type="evidence" value="ECO:0007669"/>
    <property type="project" value="TreeGrafter"/>
</dbReference>
<keyword evidence="12" id="KW-0406">Ion transport</keyword>
<dbReference type="PANTHER" id="PTHR11523:SF28">
    <property type="entry name" value="NA_K-ATPASE BETA SUBUNIT ISOFORM 4-RELATED"/>
    <property type="match status" value="1"/>
</dbReference>
<evidence type="ECO:0000256" key="16">
    <source>
        <dbReference type="ARBA" id="ARBA00023201"/>
    </source>
</evidence>
<dbReference type="PANTHER" id="PTHR11523">
    <property type="entry name" value="SODIUM/POTASSIUM-DEPENDENT ATPASE BETA SUBUNIT"/>
    <property type="match status" value="1"/>
</dbReference>
<dbReference type="AlphaFoldDB" id="A0A1Q3FYQ3"/>
<keyword evidence="16" id="KW-0739">Sodium transport</keyword>
<dbReference type="Gene3D" id="2.60.40.1660">
    <property type="entry name" value="Na, k-atpase alpha subunit"/>
    <property type="match status" value="1"/>
</dbReference>
<keyword evidence="11" id="KW-0915">Sodium</keyword>
<comment type="function">
    <text evidence="17">This is the non-catalytic component of the active enzyme, which catalyzes the hydrolysis of ATP coupled with the exchange of Na(+) and K(+) ions across the plasma membrane. The beta subunit regulates, through assembly of alpha/beta heterodimers, the number of sodium pumps transported to the plasma membrane.</text>
</comment>
<organism evidence="19">
    <name type="scientific">Culex tarsalis</name>
    <name type="common">Encephalitis mosquito</name>
    <dbReference type="NCBI Taxonomy" id="7177"/>
    <lineage>
        <taxon>Eukaryota</taxon>
        <taxon>Metazoa</taxon>
        <taxon>Ecdysozoa</taxon>
        <taxon>Arthropoda</taxon>
        <taxon>Hexapoda</taxon>
        <taxon>Insecta</taxon>
        <taxon>Pterygota</taxon>
        <taxon>Neoptera</taxon>
        <taxon>Endopterygota</taxon>
        <taxon>Diptera</taxon>
        <taxon>Nematocera</taxon>
        <taxon>Culicoidea</taxon>
        <taxon>Culicidae</taxon>
        <taxon>Culicinae</taxon>
        <taxon>Culicini</taxon>
        <taxon>Culex</taxon>
        <taxon>Culex</taxon>
    </lineage>
</organism>
<dbReference type="GO" id="GO:0006883">
    <property type="term" value="P:intracellular sodium ion homeostasis"/>
    <property type="evidence" value="ECO:0007669"/>
    <property type="project" value="TreeGrafter"/>
</dbReference>
<dbReference type="InterPro" id="IPR000402">
    <property type="entry name" value="Na/K_ATPase_sub_beta"/>
</dbReference>
<dbReference type="GO" id="GO:1990573">
    <property type="term" value="P:potassium ion import across plasma membrane"/>
    <property type="evidence" value="ECO:0007669"/>
    <property type="project" value="TreeGrafter"/>
</dbReference>
<evidence type="ECO:0000256" key="14">
    <source>
        <dbReference type="ARBA" id="ARBA00023157"/>
    </source>
</evidence>
<keyword evidence="6" id="KW-0740">Sodium/potassium transport</keyword>
<proteinExistence type="inferred from homology"/>